<dbReference type="RefSeq" id="XP_038780039.1">
    <property type="nucleotide sequence ID" value="XM_038924111.1"/>
</dbReference>
<dbReference type="Gene3D" id="1.10.418.10">
    <property type="entry name" value="Calponin-like domain"/>
    <property type="match status" value="1"/>
</dbReference>
<dbReference type="InterPro" id="IPR001715">
    <property type="entry name" value="CH_dom"/>
</dbReference>
<evidence type="ECO:0000313" key="2">
    <source>
        <dbReference type="EMBL" id="QPG76474.1"/>
    </source>
</evidence>
<dbReference type="PRINTS" id="PR00888">
    <property type="entry name" value="SM22CALPONIN"/>
</dbReference>
<dbReference type="OrthoDB" id="21595at2759"/>
<dbReference type="Proteomes" id="UP000662931">
    <property type="component" value="Chromosome 4"/>
</dbReference>
<dbReference type="AlphaFoldDB" id="A0A875SCE8"/>
<dbReference type="PANTHER" id="PTHR47385:SF14">
    <property type="entry name" value="TRANSGELIN"/>
    <property type="match status" value="1"/>
</dbReference>
<dbReference type="GeneID" id="62197263"/>
<dbReference type="GO" id="GO:0051015">
    <property type="term" value="F:actin filament binding"/>
    <property type="evidence" value="ECO:0007669"/>
    <property type="project" value="TreeGrafter"/>
</dbReference>
<dbReference type="SUPFAM" id="SSF47576">
    <property type="entry name" value="Calponin-homology domain, CH-domain"/>
    <property type="match status" value="1"/>
</dbReference>
<organism evidence="2 3">
    <name type="scientific">Eeniella nana</name>
    <name type="common">Yeast</name>
    <name type="synonym">Brettanomyces nanus</name>
    <dbReference type="NCBI Taxonomy" id="13502"/>
    <lineage>
        <taxon>Eukaryota</taxon>
        <taxon>Fungi</taxon>
        <taxon>Dikarya</taxon>
        <taxon>Ascomycota</taxon>
        <taxon>Saccharomycotina</taxon>
        <taxon>Pichiomycetes</taxon>
        <taxon>Pichiales</taxon>
        <taxon>Pichiaceae</taxon>
        <taxon>Brettanomyces</taxon>
    </lineage>
</organism>
<dbReference type="InterPro" id="IPR003096">
    <property type="entry name" value="SM22_calponin"/>
</dbReference>
<protein>
    <recommendedName>
        <fullName evidence="1">Calponin-homology (CH) domain-containing protein</fullName>
    </recommendedName>
</protein>
<dbReference type="GO" id="GO:0015629">
    <property type="term" value="C:actin cytoskeleton"/>
    <property type="evidence" value="ECO:0007669"/>
    <property type="project" value="TreeGrafter"/>
</dbReference>
<sequence>MTEEDKDITNLDQDLKASRLAKYHNSKLIQETKYWLVSILGDRIDRDYLINTDLIEVLKDGSILCQLIKCVWGEGSLKFKTSKMAFVQMENIEKFLNFIKFQGVPQDELFQTVDLYEAKDPYQVVMTLQALSRVIKDKFGSQFSMIGPAISHKHERPKVPAKPQYLKGDTPWSTIEYGYIKGSNQATEHVVFGSRRDITRNIESDGSSI</sequence>
<dbReference type="Pfam" id="PF00307">
    <property type="entry name" value="CH"/>
    <property type="match status" value="1"/>
</dbReference>
<evidence type="ECO:0000313" key="3">
    <source>
        <dbReference type="Proteomes" id="UP000662931"/>
    </source>
</evidence>
<dbReference type="SMART" id="SM00033">
    <property type="entry name" value="CH"/>
    <property type="match status" value="1"/>
</dbReference>
<dbReference type="PANTHER" id="PTHR47385">
    <property type="entry name" value="CALPONIN"/>
    <property type="match status" value="1"/>
</dbReference>
<accession>A0A875SCE8</accession>
<gene>
    <name evidence="2" type="ORF">FOA43_003863</name>
</gene>
<name>A0A875SCE8_EENNA</name>
<feature type="domain" description="Calponin-homology (CH)" evidence="1">
    <location>
        <begin position="26"/>
        <end position="135"/>
    </location>
</feature>
<dbReference type="KEGG" id="bnn:FOA43_003863"/>
<dbReference type="PROSITE" id="PS50021">
    <property type="entry name" value="CH"/>
    <property type="match status" value="1"/>
</dbReference>
<dbReference type="EMBL" id="CP064815">
    <property type="protein sequence ID" value="QPG76474.1"/>
    <property type="molecule type" value="Genomic_DNA"/>
</dbReference>
<evidence type="ECO:0000259" key="1">
    <source>
        <dbReference type="PROSITE" id="PS50021"/>
    </source>
</evidence>
<proteinExistence type="predicted"/>
<reference evidence="2" key="1">
    <citation type="submission" date="2020-10" db="EMBL/GenBank/DDBJ databases">
        <authorList>
            <person name="Roach M.J.R."/>
        </authorList>
    </citation>
    <scope>NUCLEOTIDE SEQUENCE</scope>
    <source>
        <strain evidence="2">CBS 1945</strain>
    </source>
</reference>
<keyword evidence="3" id="KW-1185">Reference proteome</keyword>
<dbReference type="InterPro" id="IPR050606">
    <property type="entry name" value="Calponin-like"/>
</dbReference>
<dbReference type="GO" id="GO:0007015">
    <property type="term" value="P:actin filament organization"/>
    <property type="evidence" value="ECO:0007669"/>
    <property type="project" value="TreeGrafter"/>
</dbReference>
<dbReference type="InterPro" id="IPR036872">
    <property type="entry name" value="CH_dom_sf"/>
</dbReference>